<name>A0A2K3DYS3_CHLRE</name>
<reference evidence="1 2" key="1">
    <citation type="journal article" date="2007" name="Science">
        <title>The Chlamydomonas genome reveals the evolution of key animal and plant functions.</title>
        <authorList>
            <person name="Merchant S.S."/>
            <person name="Prochnik S.E."/>
            <person name="Vallon O."/>
            <person name="Harris E.H."/>
            <person name="Karpowicz S.J."/>
            <person name="Witman G.B."/>
            <person name="Terry A."/>
            <person name="Salamov A."/>
            <person name="Fritz-Laylin L.K."/>
            <person name="Marechal-Drouard L."/>
            <person name="Marshall W.F."/>
            <person name="Qu L.H."/>
            <person name="Nelson D.R."/>
            <person name="Sanderfoot A.A."/>
            <person name="Spalding M.H."/>
            <person name="Kapitonov V.V."/>
            <person name="Ren Q."/>
            <person name="Ferris P."/>
            <person name="Lindquist E."/>
            <person name="Shapiro H."/>
            <person name="Lucas S.M."/>
            <person name="Grimwood J."/>
            <person name="Schmutz J."/>
            <person name="Cardol P."/>
            <person name="Cerutti H."/>
            <person name="Chanfreau G."/>
            <person name="Chen C.L."/>
            <person name="Cognat V."/>
            <person name="Croft M.T."/>
            <person name="Dent R."/>
            <person name="Dutcher S."/>
            <person name="Fernandez E."/>
            <person name="Fukuzawa H."/>
            <person name="Gonzalez-Ballester D."/>
            <person name="Gonzalez-Halphen D."/>
            <person name="Hallmann A."/>
            <person name="Hanikenne M."/>
            <person name="Hippler M."/>
            <person name="Inwood W."/>
            <person name="Jabbari K."/>
            <person name="Kalanon M."/>
            <person name="Kuras R."/>
            <person name="Lefebvre P.A."/>
            <person name="Lemaire S.D."/>
            <person name="Lobanov A.V."/>
            <person name="Lohr M."/>
            <person name="Manuell A."/>
            <person name="Meier I."/>
            <person name="Mets L."/>
            <person name="Mittag M."/>
            <person name="Mittelmeier T."/>
            <person name="Moroney J.V."/>
            <person name="Moseley J."/>
            <person name="Napoli C."/>
            <person name="Nedelcu A.M."/>
            <person name="Niyogi K."/>
            <person name="Novoselov S.V."/>
            <person name="Paulsen I.T."/>
            <person name="Pazour G."/>
            <person name="Purton S."/>
            <person name="Ral J.P."/>
            <person name="Riano-Pachon D.M."/>
            <person name="Riekhof W."/>
            <person name="Rymarquis L."/>
            <person name="Schroda M."/>
            <person name="Stern D."/>
            <person name="Umen J."/>
            <person name="Willows R."/>
            <person name="Wilson N."/>
            <person name="Zimmer S.L."/>
            <person name="Allmer J."/>
            <person name="Balk J."/>
            <person name="Bisova K."/>
            <person name="Chen C.J."/>
            <person name="Elias M."/>
            <person name="Gendler K."/>
            <person name="Hauser C."/>
            <person name="Lamb M.R."/>
            <person name="Ledford H."/>
            <person name="Long J.C."/>
            <person name="Minagawa J."/>
            <person name="Page M.D."/>
            <person name="Pan J."/>
            <person name="Pootakham W."/>
            <person name="Roje S."/>
            <person name="Rose A."/>
            <person name="Stahlberg E."/>
            <person name="Terauchi A.M."/>
            <person name="Yang P."/>
            <person name="Ball S."/>
            <person name="Bowler C."/>
            <person name="Dieckmann C.L."/>
            <person name="Gladyshev V.N."/>
            <person name="Green P."/>
            <person name="Jorgensen R."/>
            <person name="Mayfield S."/>
            <person name="Mueller-Roeber B."/>
            <person name="Rajamani S."/>
            <person name="Sayre R.T."/>
            <person name="Brokstein P."/>
            <person name="Dubchak I."/>
            <person name="Goodstein D."/>
            <person name="Hornick L."/>
            <person name="Huang Y.W."/>
            <person name="Jhaveri J."/>
            <person name="Luo Y."/>
            <person name="Martinez D."/>
            <person name="Ngau W.C."/>
            <person name="Otillar B."/>
            <person name="Poliakov A."/>
            <person name="Porter A."/>
            <person name="Szajkowski L."/>
            <person name="Werner G."/>
            <person name="Zhou K."/>
            <person name="Grigoriev I.V."/>
            <person name="Rokhsar D.S."/>
            <person name="Grossman A.R."/>
        </authorList>
    </citation>
    <scope>NUCLEOTIDE SEQUENCE [LARGE SCALE GENOMIC DNA]</scope>
    <source>
        <strain evidence="2">CC-503</strain>
    </source>
</reference>
<accession>A0A2K3DYS3</accession>
<dbReference type="Gramene" id="PNW85683">
    <property type="protein sequence ID" value="PNW85683"/>
    <property type="gene ID" value="CHLRE_03g197950v5"/>
</dbReference>
<dbReference type="InParanoid" id="A0A2K3DYS3"/>
<dbReference type="Proteomes" id="UP000006906">
    <property type="component" value="Chromosome 3"/>
</dbReference>
<sequence length="118" mass="13212">MSSRPKRAASANMANVIAAEKANKAAALHAWPKMWATKLEAQLQLMFMPTRLHRRPLHQGTCRNYSTAPGITGVIELTSAFYRMYPNATFVFNKETAAKGTYRGEEETAASWWLKHVG</sequence>
<evidence type="ECO:0000313" key="1">
    <source>
        <dbReference type="EMBL" id="PNW85683.1"/>
    </source>
</evidence>
<organism evidence="1 2">
    <name type="scientific">Chlamydomonas reinhardtii</name>
    <name type="common">Chlamydomonas smithii</name>
    <dbReference type="NCBI Taxonomy" id="3055"/>
    <lineage>
        <taxon>Eukaryota</taxon>
        <taxon>Viridiplantae</taxon>
        <taxon>Chlorophyta</taxon>
        <taxon>core chlorophytes</taxon>
        <taxon>Chlorophyceae</taxon>
        <taxon>CS clade</taxon>
        <taxon>Chlamydomonadales</taxon>
        <taxon>Chlamydomonadaceae</taxon>
        <taxon>Chlamydomonas</taxon>
    </lineage>
</organism>
<dbReference type="OrthoDB" id="555136at2759"/>
<dbReference type="GeneID" id="5718792"/>
<protein>
    <submittedName>
        <fullName evidence="1">Uncharacterized protein</fullName>
    </submittedName>
</protein>
<keyword evidence="2" id="KW-1185">Reference proteome</keyword>
<dbReference type="RefSeq" id="XP_042926408.1">
    <property type="nucleotide sequence ID" value="XM_043061279.1"/>
</dbReference>
<dbReference type="EMBL" id="CM008964">
    <property type="protein sequence ID" value="PNW85683.1"/>
    <property type="molecule type" value="Genomic_DNA"/>
</dbReference>
<gene>
    <name evidence="1" type="ORF">CHLRE_03g197950v5</name>
</gene>
<dbReference type="AlphaFoldDB" id="A0A2K3DYS3"/>
<proteinExistence type="predicted"/>
<dbReference type="PaxDb" id="3055-EDP03326"/>
<evidence type="ECO:0000313" key="2">
    <source>
        <dbReference type="Proteomes" id="UP000006906"/>
    </source>
</evidence>
<dbReference type="KEGG" id="cre:CHLRE_03g197950v5"/>